<gene>
    <name evidence="2" type="ORF">FAJ39_07975</name>
</gene>
<dbReference type="OrthoDB" id="2220228at2"/>
<proteinExistence type="predicted"/>
<dbReference type="Pfam" id="PF20563">
    <property type="entry name" value="DUF6773"/>
    <property type="match status" value="1"/>
</dbReference>
<reference evidence="2 3" key="1">
    <citation type="submission" date="2019-04" db="EMBL/GenBank/DDBJ databases">
        <title>Genome analysis of Streptococcus suis strain WUSS424.</title>
        <authorList>
            <person name="Chen H."/>
            <person name="Gao X."/>
            <person name="Wu Z."/>
        </authorList>
    </citation>
    <scope>NUCLEOTIDE SEQUENCE [LARGE SCALE GENOMIC DNA]</scope>
    <source>
        <strain evidence="2 3">WUSS424</strain>
    </source>
</reference>
<dbReference type="Proteomes" id="UP000305165">
    <property type="component" value="Unassembled WGS sequence"/>
</dbReference>
<evidence type="ECO:0000313" key="2">
    <source>
        <dbReference type="EMBL" id="TIH99475.1"/>
    </source>
</evidence>
<protein>
    <submittedName>
        <fullName evidence="2">Uncharacterized protein</fullName>
    </submittedName>
</protein>
<dbReference type="InterPro" id="IPR046664">
    <property type="entry name" value="DUF6773"/>
</dbReference>
<comment type="caution">
    <text evidence="2">The sequence shown here is derived from an EMBL/GenBank/DDBJ whole genome shotgun (WGS) entry which is preliminary data.</text>
</comment>
<dbReference type="EMBL" id="SSXO01000004">
    <property type="protein sequence ID" value="TIH99475.1"/>
    <property type="molecule type" value="Genomic_DNA"/>
</dbReference>
<dbReference type="AlphaFoldDB" id="A0A4T2GKI2"/>
<name>A0A4T2GKI2_STRSU</name>
<keyword evidence="1" id="KW-0472">Membrane</keyword>
<feature type="transmembrane region" description="Helical" evidence="1">
    <location>
        <begin position="113"/>
        <end position="137"/>
    </location>
</feature>
<feature type="transmembrane region" description="Helical" evidence="1">
    <location>
        <begin position="78"/>
        <end position="98"/>
    </location>
</feature>
<organism evidence="2 3">
    <name type="scientific">Streptococcus suis</name>
    <dbReference type="NCBI Taxonomy" id="1307"/>
    <lineage>
        <taxon>Bacteria</taxon>
        <taxon>Bacillati</taxon>
        <taxon>Bacillota</taxon>
        <taxon>Bacilli</taxon>
        <taxon>Lactobacillales</taxon>
        <taxon>Streptococcaceae</taxon>
        <taxon>Streptococcus</taxon>
    </lineage>
</organism>
<sequence>MKKIVTDERVQQEENQVFAWVGRTMNILLPLSFLIKSLVLKWPFDTYVFELIAMLVVSVYLFYGYWKKGLDMERGATWQAYLYLGGVIAGTTIVMAWTNYQTYGQHYSGIWDWHFWVVILIFLVSVTCLCLLLLNILSWANKYRQKQVEKELADELE</sequence>
<feature type="transmembrane region" description="Helical" evidence="1">
    <location>
        <begin position="46"/>
        <end position="66"/>
    </location>
</feature>
<keyword evidence="1" id="KW-0812">Transmembrane</keyword>
<feature type="transmembrane region" description="Helical" evidence="1">
    <location>
        <begin position="20"/>
        <end position="40"/>
    </location>
</feature>
<evidence type="ECO:0000256" key="1">
    <source>
        <dbReference type="SAM" id="Phobius"/>
    </source>
</evidence>
<keyword evidence="1" id="KW-1133">Transmembrane helix</keyword>
<accession>A0A4T2GKI2</accession>
<evidence type="ECO:0000313" key="3">
    <source>
        <dbReference type="Proteomes" id="UP000305165"/>
    </source>
</evidence>